<gene>
    <name evidence="2" type="ORF">H8N03_22760</name>
</gene>
<feature type="chain" id="PRO_5037416464" description="Entry exclusion lipoprotein TrbK" evidence="1">
    <location>
        <begin position="23"/>
        <end position="57"/>
    </location>
</feature>
<proteinExistence type="predicted"/>
<dbReference type="AlphaFoldDB" id="A0A923MX64"/>
<keyword evidence="1" id="KW-0732">Signal</keyword>
<comment type="caution">
    <text evidence="2">The sequence shown here is derived from an EMBL/GenBank/DDBJ whole genome shotgun (WGS) entry which is preliminary data.</text>
</comment>
<dbReference type="Proteomes" id="UP000608513">
    <property type="component" value="Unassembled WGS sequence"/>
</dbReference>
<dbReference type="RefSeq" id="WP_187078521.1">
    <property type="nucleotide sequence ID" value="NZ_JACORT010000012.1"/>
</dbReference>
<name>A0A923MX64_9BURK</name>
<organism evidence="2 3">
    <name type="scientific">Ramlibacter cellulosilyticus</name>
    <dbReference type="NCBI Taxonomy" id="2764187"/>
    <lineage>
        <taxon>Bacteria</taxon>
        <taxon>Pseudomonadati</taxon>
        <taxon>Pseudomonadota</taxon>
        <taxon>Betaproteobacteria</taxon>
        <taxon>Burkholderiales</taxon>
        <taxon>Comamonadaceae</taxon>
        <taxon>Ramlibacter</taxon>
    </lineage>
</organism>
<evidence type="ECO:0000256" key="1">
    <source>
        <dbReference type="SAM" id="SignalP"/>
    </source>
</evidence>
<sequence length="57" mass="6214">MKYLALVLAACSLGFVIFQVRTAPPDGADPEAKVAFLKKCFRDPRACEAPPAARVRH</sequence>
<feature type="signal peptide" evidence="1">
    <location>
        <begin position="1"/>
        <end position="22"/>
    </location>
</feature>
<reference evidence="2" key="1">
    <citation type="submission" date="2020-08" db="EMBL/GenBank/DDBJ databases">
        <title>Ramlibacter sp. USB13 16S ribosomal RNA gene genome sequencing and assembly.</title>
        <authorList>
            <person name="Kang M."/>
        </authorList>
    </citation>
    <scope>NUCLEOTIDE SEQUENCE</scope>
    <source>
        <strain evidence="2">USB13</strain>
    </source>
</reference>
<evidence type="ECO:0000313" key="3">
    <source>
        <dbReference type="Proteomes" id="UP000608513"/>
    </source>
</evidence>
<evidence type="ECO:0000313" key="2">
    <source>
        <dbReference type="EMBL" id="MBC5785779.1"/>
    </source>
</evidence>
<dbReference type="EMBL" id="JACORT010000012">
    <property type="protein sequence ID" value="MBC5785779.1"/>
    <property type="molecule type" value="Genomic_DNA"/>
</dbReference>
<keyword evidence="3" id="KW-1185">Reference proteome</keyword>
<protein>
    <recommendedName>
        <fullName evidence="4">Entry exclusion lipoprotein TrbK</fullName>
    </recommendedName>
</protein>
<accession>A0A923MX64</accession>
<evidence type="ECO:0008006" key="4">
    <source>
        <dbReference type="Google" id="ProtNLM"/>
    </source>
</evidence>